<proteinExistence type="predicted"/>
<dbReference type="EMBL" id="JAHLJV010000146">
    <property type="protein sequence ID" value="KAK1566323.1"/>
    <property type="molecule type" value="Genomic_DNA"/>
</dbReference>
<evidence type="ECO:0000256" key="1">
    <source>
        <dbReference type="SAM" id="MobiDB-lite"/>
    </source>
</evidence>
<evidence type="ECO:0000313" key="2">
    <source>
        <dbReference type="EMBL" id="KAK1566323.1"/>
    </source>
</evidence>
<gene>
    <name evidence="2" type="ORF">LY79DRAFT_97530</name>
</gene>
<sequence>MSDASGSPPCLSVSAITIVQPACVTGGYLQTNPAYSNGRAERRAQLSPPLLPLRPMPACALPKTAKREQLRATIKRISTAFRERVCCRGGKHRIGGDHLYSLYTATSRARLPLPMSSAPRQRHQHYQHAPSQPRKARHSTQTGGGQLCIPQSHASEARRQAKERSRWTFLRSATLRTSPPSRWCADRDPCHPSTPLPIGAGDVAVVGKRIWRDG</sequence>
<organism evidence="2 3">
    <name type="scientific">Colletotrichum navitas</name>
    <dbReference type="NCBI Taxonomy" id="681940"/>
    <lineage>
        <taxon>Eukaryota</taxon>
        <taxon>Fungi</taxon>
        <taxon>Dikarya</taxon>
        <taxon>Ascomycota</taxon>
        <taxon>Pezizomycotina</taxon>
        <taxon>Sordariomycetes</taxon>
        <taxon>Hypocreomycetidae</taxon>
        <taxon>Glomerellales</taxon>
        <taxon>Glomerellaceae</taxon>
        <taxon>Colletotrichum</taxon>
        <taxon>Colletotrichum graminicola species complex</taxon>
    </lineage>
</organism>
<dbReference type="Proteomes" id="UP001230504">
    <property type="component" value="Unassembled WGS sequence"/>
</dbReference>
<accession>A0AAD8PK93</accession>
<keyword evidence="3" id="KW-1185">Reference proteome</keyword>
<dbReference type="AlphaFoldDB" id="A0AAD8PK93"/>
<reference evidence="2" key="1">
    <citation type="submission" date="2021-06" db="EMBL/GenBank/DDBJ databases">
        <title>Comparative genomics, transcriptomics and evolutionary studies reveal genomic signatures of adaptation to plant cell wall in hemibiotrophic fungi.</title>
        <authorList>
            <consortium name="DOE Joint Genome Institute"/>
            <person name="Baroncelli R."/>
            <person name="Diaz J.F."/>
            <person name="Benocci T."/>
            <person name="Peng M."/>
            <person name="Battaglia E."/>
            <person name="Haridas S."/>
            <person name="Andreopoulos W."/>
            <person name="Labutti K."/>
            <person name="Pangilinan J."/>
            <person name="Floch G.L."/>
            <person name="Makela M.R."/>
            <person name="Henrissat B."/>
            <person name="Grigoriev I.V."/>
            <person name="Crouch J.A."/>
            <person name="De Vries R.P."/>
            <person name="Sukno S.A."/>
            <person name="Thon M.R."/>
        </authorList>
    </citation>
    <scope>NUCLEOTIDE SEQUENCE</scope>
    <source>
        <strain evidence="2">CBS 125086</strain>
    </source>
</reference>
<feature type="region of interest" description="Disordered" evidence="1">
    <location>
        <begin position="124"/>
        <end position="165"/>
    </location>
</feature>
<protein>
    <submittedName>
        <fullName evidence="2">Uncharacterized protein</fullName>
    </submittedName>
</protein>
<comment type="caution">
    <text evidence="2">The sequence shown here is derived from an EMBL/GenBank/DDBJ whole genome shotgun (WGS) entry which is preliminary data.</text>
</comment>
<dbReference type="RefSeq" id="XP_060407502.1">
    <property type="nucleotide sequence ID" value="XM_060565267.1"/>
</dbReference>
<dbReference type="GeneID" id="85449507"/>
<name>A0AAD8PK93_9PEZI</name>
<feature type="compositionally biased region" description="Basic and acidic residues" evidence="1">
    <location>
        <begin position="155"/>
        <end position="165"/>
    </location>
</feature>
<evidence type="ECO:0000313" key="3">
    <source>
        <dbReference type="Proteomes" id="UP001230504"/>
    </source>
</evidence>